<organism evidence="7 8">
    <name type="scientific">Acholeplasma hippikon</name>
    <dbReference type="NCBI Taxonomy" id="264636"/>
    <lineage>
        <taxon>Bacteria</taxon>
        <taxon>Bacillati</taxon>
        <taxon>Mycoplasmatota</taxon>
        <taxon>Mollicutes</taxon>
        <taxon>Acholeplasmatales</taxon>
        <taxon>Acholeplasmataceae</taxon>
        <taxon>Acholeplasma</taxon>
    </lineage>
</organism>
<dbReference type="InterPro" id="IPR008932">
    <property type="entry name" value="Ribosomal_bL12_oligo"/>
</dbReference>
<dbReference type="Gene3D" id="3.30.1390.10">
    <property type="match status" value="1"/>
</dbReference>
<evidence type="ECO:0000259" key="5">
    <source>
        <dbReference type="Pfam" id="PF00542"/>
    </source>
</evidence>
<comment type="similarity">
    <text evidence="1 4">Belongs to the bacterial ribosomal protein bL12 family.</text>
</comment>
<name>A0A449BKB5_9MOLU</name>
<feature type="domain" description="Large ribosomal subunit protein bL12 C-terminal" evidence="5">
    <location>
        <begin position="58"/>
        <end position="123"/>
    </location>
</feature>
<dbReference type="GO" id="GO:0005840">
    <property type="term" value="C:ribosome"/>
    <property type="evidence" value="ECO:0007669"/>
    <property type="project" value="UniProtKB-KW"/>
</dbReference>
<dbReference type="GO" id="GO:1990904">
    <property type="term" value="C:ribonucleoprotein complex"/>
    <property type="evidence" value="ECO:0007669"/>
    <property type="project" value="UniProtKB-KW"/>
</dbReference>
<sequence>MAKLTKQAFVEALKEMSLLEIKELVDGLKEEFGIDPTAVAVAAGPVAGAAAAEEKTEFDVILKSFGDKKIEVIKVMRAVTGLGLVEAKALVETADAKIKEKAKKEEAEKIKADFEAAGATVAIV</sequence>
<dbReference type="PANTHER" id="PTHR45987">
    <property type="entry name" value="39S RIBOSOMAL PROTEIN L12"/>
    <property type="match status" value="1"/>
</dbReference>
<dbReference type="STRING" id="1408416.GCA_000702765_00379"/>
<evidence type="ECO:0000313" key="8">
    <source>
        <dbReference type="Proteomes" id="UP000290909"/>
    </source>
</evidence>
<dbReference type="GO" id="GO:0005737">
    <property type="term" value="C:cytoplasm"/>
    <property type="evidence" value="ECO:0007669"/>
    <property type="project" value="UniProtKB-ARBA"/>
</dbReference>
<dbReference type="InterPro" id="IPR013823">
    <property type="entry name" value="Ribosomal_bL12_C"/>
</dbReference>
<dbReference type="Pfam" id="PF00542">
    <property type="entry name" value="Ribosomal_L12"/>
    <property type="match status" value="1"/>
</dbReference>
<evidence type="ECO:0000256" key="1">
    <source>
        <dbReference type="ARBA" id="ARBA00007197"/>
    </source>
</evidence>
<comment type="function">
    <text evidence="4">Forms part of the ribosomal stalk which helps the ribosome interact with GTP-bound translation factors. Is thus essential for accurate translation.</text>
</comment>
<dbReference type="KEGG" id="ahk:NCTC10172_00941"/>
<reference evidence="7 8" key="1">
    <citation type="submission" date="2019-01" db="EMBL/GenBank/DDBJ databases">
        <authorList>
            <consortium name="Pathogen Informatics"/>
        </authorList>
    </citation>
    <scope>NUCLEOTIDE SEQUENCE [LARGE SCALE GENOMIC DNA]</scope>
    <source>
        <strain evidence="7 8">NCTC10172</strain>
    </source>
</reference>
<dbReference type="SUPFAM" id="SSF48300">
    <property type="entry name" value="Ribosomal protein L7/12, oligomerisation (N-terminal) domain"/>
    <property type="match status" value="1"/>
</dbReference>
<dbReference type="FunFam" id="3.30.1390.10:FF:000001">
    <property type="entry name" value="50S ribosomal protein L7/L12"/>
    <property type="match status" value="1"/>
</dbReference>
<dbReference type="SUPFAM" id="SSF54736">
    <property type="entry name" value="ClpS-like"/>
    <property type="match status" value="1"/>
</dbReference>
<dbReference type="Pfam" id="PF16320">
    <property type="entry name" value="Ribosomal_L12_N"/>
    <property type="match status" value="1"/>
</dbReference>
<gene>
    <name evidence="7" type="primary">MCYN0249</name>
    <name evidence="4" type="synonym">rplL</name>
    <name evidence="7" type="ORF">NCTC10172_00941</name>
</gene>
<dbReference type="CDD" id="cd00387">
    <property type="entry name" value="Ribosomal_L7_L12"/>
    <property type="match status" value="1"/>
</dbReference>
<dbReference type="GO" id="GO:0003735">
    <property type="term" value="F:structural constituent of ribosome"/>
    <property type="evidence" value="ECO:0007669"/>
    <property type="project" value="InterPro"/>
</dbReference>
<evidence type="ECO:0000256" key="2">
    <source>
        <dbReference type="ARBA" id="ARBA00022980"/>
    </source>
</evidence>
<dbReference type="InterPro" id="IPR014719">
    <property type="entry name" value="Ribosomal_bL12_C/ClpS-like"/>
</dbReference>
<accession>A0A449BKB5</accession>
<keyword evidence="2 4" id="KW-0689">Ribosomal protein</keyword>
<evidence type="ECO:0000256" key="3">
    <source>
        <dbReference type="ARBA" id="ARBA00023274"/>
    </source>
</evidence>
<evidence type="ECO:0000259" key="6">
    <source>
        <dbReference type="Pfam" id="PF16320"/>
    </source>
</evidence>
<evidence type="ECO:0000256" key="4">
    <source>
        <dbReference type="HAMAP-Rule" id="MF_00368"/>
    </source>
</evidence>
<dbReference type="HAMAP" id="MF_00368">
    <property type="entry name" value="Ribosomal_bL12"/>
    <property type="match status" value="1"/>
</dbReference>
<dbReference type="AlphaFoldDB" id="A0A449BKB5"/>
<dbReference type="NCBIfam" id="TIGR00855">
    <property type="entry name" value="L12"/>
    <property type="match status" value="1"/>
</dbReference>
<dbReference type="InterPro" id="IPR000206">
    <property type="entry name" value="Ribosomal_bL12"/>
</dbReference>
<dbReference type="Gene3D" id="1.20.5.710">
    <property type="entry name" value="Single helix bin"/>
    <property type="match status" value="1"/>
</dbReference>
<dbReference type="GO" id="GO:0006412">
    <property type="term" value="P:translation"/>
    <property type="evidence" value="ECO:0007669"/>
    <property type="project" value="UniProtKB-UniRule"/>
</dbReference>
<evidence type="ECO:0000313" key="7">
    <source>
        <dbReference type="EMBL" id="VEU82915.1"/>
    </source>
</evidence>
<dbReference type="EMBL" id="LR215050">
    <property type="protein sequence ID" value="VEU82915.1"/>
    <property type="molecule type" value="Genomic_DNA"/>
</dbReference>
<proteinExistence type="inferred from homology"/>
<dbReference type="InterPro" id="IPR036235">
    <property type="entry name" value="Ribosomal_bL12_oligo_N_sf"/>
</dbReference>
<keyword evidence="3 4" id="KW-0687">Ribonucleoprotein</keyword>
<feature type="domain" description="Large ribosomal subunit protein bL12 oligomerization" evidence="6">
    <location>
        <begin position="5"/>
        <end position="52"/>
    </location>
</feature>
<comment type="subunit">
    <text evidence="4">Homodimer. Part of the ribosomal stalk of the 50S ribosomal subunit. Forms a multimeric L10(L12)X complex, where L10 forms an elongated spine to which 2 to 4 L12 dimers bind in a sequential fashion. Binds GTP-bound translation factors.</text>
</comment>
<dbReference type="PANTHER" id="PTHR45987:SF4">
    <property type="entry name" value="LARGE RIBOSOMAL SUBUNIT PROTEIN BL12M"/>
    <property type="match status" value="1"/>
</dbReference>
<dbReference type="RefSeq" id="WP_035368562.1">
    <property type="nucleotide sequence ID" value="NZ_LR215050.1"/>
</dbReference>
<dbReference type="GO" id="GO:0003729">
    <property type="term" value="F:mRNA binding"/>
    <property type="evidence" value="ECO:0007669"/>
    <property type="project" value="TreeGrafter"/>
</dbReference>
<protein>
    <recommendedName>
        <fullName evidence="4">Large ribosomal subunit protein bL12</fullName>
    </recommendedName>
</protein>
<dbReference type="Proteomes" id="UP000290909">
    <property type="component" value="Chromosome"/>
</dbReference>
<keyword evidence="8" id="KW-1185">Reference proteome</keyword>